<sequence length="293" mass="33197">MAAALSAEYGRGFGKRNLHHHHMLRFAEVFPDPEIVHALRAQLSWTHLREIIALDDPLQRRFYVELCRLEGWSTRALQEKIAGMLFERTAIAKRPEAVVQEALSALGASGRMTPDLIFRDPYVLDFLGLPASFGERELEGAILRELEGFLLELGQGFSFIARQKRMSIGAEDYYLDLLFFHRSLRALVAVELKLGRFDARDKGQMELYLRWLDKHERQPHENPPLGLILCADKNEEQIELLQLSEGSIRVASYLTELPPRALLEKKLLEAIAHARAQIGAPPRPITSGGEPST</sequence>
<dbReference type="Pfam" id="PF06250">
    <property type="entry name" value="YhcG_C"/>
    <property type="match status" value="1"/>
</dbReference>
<accession>A0A4V0NFY8</accession>
<dbReference type="Proteomes" id="UP000295497">
    <property type="component" value="Chromosome"/>
</dbReference>
<evidence type="ECO:0000313" key="4">
    <source>
        <dbReference type="Proteomes" id="UP000295497"/>
    </source>
</evidence>
<dbReference type="InterPro" id="IPR053148">
    <property type="entry name" value="PD-DEXK-like_domain"/>
</dbReference>
<reference evidence="3 4" key="1">
    <citation type="submission" date="2015-09" db="EMBL/GenBank/DDBJ databases">
        <title>Sorangium comparison.</title>
        <authorList>
            <person name="Zaburannyi N."/>
            <person name="Bunk B."/>
            <person name="Overmann J."/>
            <person name="Mueller R."/>
        </authorList>
    </citation>
    <scope>NUCLEOTIDE SEQUENCE [LARGE SCALE GENOMIC DNA]</scope>
    <source>
        <strain evidence="3 4">So ce836</strain>
    </source>
</reference>
<protein>
    <recommendedName>
        <fullName evidence="5">Cytoplasmic protein</fullName>
    </recommendedName>
</protein>
<dbReference type="Pfam" id="PF17761">
    <property type="entry name" value="DUF1016_N"/>
    <property type="match status" value="1"/>
</dbReference>
<evidence type="ECO:0000259" key="2">
    <source>
        <dbReference type="Pfam" id="PF17761"/>
    </source>
</evidence>
<dbReference type="PANTHER" id="PTHR30547:SF5">
    <property type="entry name" value="NUCLEASE YHCG-RELATED"/>
    <property type="match status" value="1"/>
</dbReference>
<gene>
    <name evidence="3" type="ORF">SOCE836_034510</name>
</gene>
<dbReference type="RefSeq" id="WP_165374009.1">
    <property type="nucleotide sequence ID" value="NZ_CP012672.1"/>
</dbReference>
<proteinExistence type="predicted"/>
<name>A0A4V0NFY8_SORCE</name>
<dbReference type="InterPro" id="IPR009362">
    <property type="entry name" value="YhcG_C"/>
</dbReference>
<dbReference type="AlphaFoldDB" id="A0A4V0NFY8"/>
<evidence type="ECO:0000313" key="3">
    <source>
        <dbReference type="EMBL" id="AUX31322.1"/>
    </source>
</evidence>
<dbReference type="Gene3D" id="3.40.1350.10">
    <property type="match status" value="1"/>
</dbReference>
<dbReference type="EMBL" id="CP012672">
    <property type="protein sequence ID" value="AUX31322.1"/>
    <property type="molecule type" value="Genomic_DNA"/>
</dbReference>
<feature type="domain" description="YhcG PDDEXK nuclease" evidence="1">
    <location>
        <begin position="117"/>
        <end position="263"/>
    </location>
</feature>
<dbReference type="GO" id="GO:0003676">
    <property type="term" value="F:nucleic acid binding"/>
    <property type="evidence" value="ECO:0007669"/>
    <property type="project" value="InterPro"/>
</dbReference>
<evidence type="ECO:0008006" key="5">
    <source>
        <dbReference type="Google" id="ProtNLM"/>
    </source>
</evidence>
<dbReference type="InterPro" id="IPR011856">
    <property type="entry name" value="tRNA_endonuc-like_dom_sf"/>
</dbReference>
<dbReference type="InterPro" id="IPR041527">
    <property type="entry name" value="YhcG_N"/>
</dbReference>
<organism evidence="3 4">
    <name type="scientific">Sorangium cellulosum</name>
    <name type="common">Polyangium cellulosum</name>
    <dbReference type="NCBI Taxonomy" id="56"/>
    <lineage>
        <taxon>Bacteria</taxon>
        <taxon>Pseudomonadati</taxon>
        <taxon>Myxococcota</taxon>
        <taxon>Polyangia</taxon>
        <taxon>Polyangiales</taxon>
        <taxon>Polyangiaceae</taxon>
        <taxon>Sorangium</taxon>
    </lineage>
</organism>
<evidence type="ECO:0000259" key="1">
    <source>
        <dbReference type="Pfam" id="PF06250"/>
    </source>
</evidence>
<dbReference type="PANTHER" id="PTHR30547">
    <property type="entry name" value="UNCHARACTERIZED PROTEIN YHCG-RELATED"/>
    <property type="match status" value="1"/>
</dbReference>
<feature type="domain" description="YhcG N-terminal" evidence="2">
    <location>
        <begin position="1"/>
        <end position="88"/>
    </location>
</feature>